<evidence type="ECO:0000313" key="3">
    <source>
        <dbReference type="Proteomes" id="UP000051236"/>
    </source>
</evidence>
<dbReference type="Pfam" id="PF02645">
    <property type="entry name" value="DegV"/>
    <property type="match status" value="1"/>
</dbReference>
<keyword evidence="1" id="KW-0446">Lipid-binding</keyword>
<dbReference type="GO" id="GO:0008289">
    <property type="term" value="F:lipid binding"/>
    <property type="evidence" value="ECO:0007669"/>
    <property type="project" value="UniProtKB-KW"/>
</dbReference>
<organism evidence="2 3">
    <name type="scientific">Agrilactobacillus composti DSM 18527 = JCM 14202</name>
    <dbReference type="NCBI Taxonomy" id="1423734"/>
    <lineage>
        <taxon>Bacteria</taxon>
        <taxon>Bacillati</taxon>
        <taxon>Bacillota</taxon>
        <taxon>Bacilli</taxon>
        <taxon>Lactobacillales</taxon>
        <taxon>Lactobacillaceae</taxon>
        <taxon>Agrilactobacillus</taxon>
    </lineage>
</organism>
<dbReference type="InterPro" id="IPR003797">
    <property type="entry name" value="DegV"/>
</dbReference>
<dbReference type="eggNOG" id="COG1307">
    <property type="taxonomic scope" value="Bacteria"/>
</dbReference>
<dbReference type="Proteomes" id="UP000051236">
    <property type="component" value="Unassembled WGS sequence"/>
</dbReference>
<keyword evidence="3" id="KW-1185">Reference proteome</keyword>
<reference evidence="2 3" key="1">
    <citation type="journal article" date="2015" name="Genome Announc.">
        <title>Expanding the biotechnology potential of lactobacilli through comparative genomics of 213 strains and associated genera.</title>
        <authorList>
            <person name="Sun Z."/>
            <person name="Harris H.M."/>
            <person name="McCann A."/>
            <person name="Guo C."/>
            <person name="Argimon S."/>
            <person name="Zhang W."/>
            <person name="Yang X."/>
            <person name="Jeffery I.B."/>
            <person name="Cooney J.C."/>
            <person name="Kagawa T.F."/>
            <person name="Liu W."/>
            <person name="Song Y."/>
            <person name="Salvetti E."/>
            <person name="Wrobel A."/>
            <person name="Rasinkangas P."/>
            <person name="Parkhill J."/>
            <person name="Rea M.C."/>
            <person name="O'Sullivan O."/>
            <person name="Ritari J."/>
            <person name="Douillard F.P."/>
            <person name="Paul Ross R."/>
            <person name="Yang R."/>
            <person name="Briner A.E."/>
            <person name="Felis G.E."/>
            <person name="de Vos W.M."/>
            <person name="Barrangou R."/>
            <person name="Klaenhammer T.R."/>
            <person name="Caufield P.W."/>
            <person name="Cui Y."/>
            <person name="Zhang H."/>
            <person name="O'Toole P.W."/>
        </authorList>
    </citation>
    <scope>NUCLEOTIDE SEQUENCE [LARGE SCALE GENOMIC DNA]</scope>
    <source>
        <strain evidence="2 3">DSM 18527</strain>
    </source>
</reference>
<dbReference type="AlphaFoldDB" id="A0A0R1Y2Y4"/>
<comment type="caution">
    <text evidence="2">The sequence shown here is derived from an EMBL/GenBank/DDBJ whole genome shotgun (WGS) entry which is preliminary data.</text>
</comment>
<gene>
    <name evidence="2" type="ORF">FC83_GL002415</name>
</gene>
<dbReference type="Gene3D" id="3.30.1180.10">
    <property type="match status" value="1"/>
</dbReference>
<dbReference type="NCBIfam" id="TIGR00762">
    <property type="entry name" value="DegV"/>
    <property type="match status" value="1"/>
</dbReference>
<name>A0A0R1Y2Y4_9LACO</name>
<proteinExistence type="predicted"/>
<evidence type="ECO:0000256" key="1">
    <source>
        <dbReference type="ARBA" id="ARBA00023121"/>
    </source>
</evidence>
<dbReference type="EMBL" id="AZGA01000002">
    <property type="protein sequence ID" value="KRM36543.1"/>
    <property type="molecule type" value="Genomic_DNA"/>
</dbReference>
<dbReference type="SUPFAM" id="SSF82549">
    <property type="entry name" value="DAK1/DegV-like"/>
    <property type="match status" value="1"/>
</dbReference>
<dbReference type="PROSITE" id="PS51482">
    <property type="entry name" value="DEGV"/>
    <property type="match status" value="1"/>
</dbReference>
<dbReference type="STRING" id="1423734.FC83_GL002415"/>
<dbReference type="InterPro" id="IPR050270">
    <property type="entry name" value="DegV_domain_contain"/>
</dbReference>
<dbReference type="PANTHER" id="PTHR33434:SF8">
    <property type="entry name" value="DEGV DOMAIN-CONTAINING PROTEIN SPR1019"/>
    <property type="match status" value="1"/>
</dbReference>
<dbReference type="Gene3D" id="3.40.50.10170">
    <property type="match status" value="1"/>
</dbReference>
<evidence type="ECO:0000313" key="2">
    <source>
        <dbReference type="EMBL" id="KRM36543.1"/>
    </source>
</evidence>
<dbReference type="PATRIC" id="fig|1423734.3.peg.2449"/>
<dbReference type="InterPro" id="IPR043168">
    <property type="entry name" value="DegV_C"/>
</dbReference>
<protein>
    <submittedName>
        <fullName evidence="2">DegV family protein</fullName>
    </submittedName>
</protein>
<dbReference type="PANTHER" id="PTHR33434">
    <property type="entry name" value="DEGV DOMAIN-CONTAINING PROTEIN DR_1986-RELATED"/>
    <property type="match status" value="1"/>
</dbReference>
<accession>A0A0R1Y2Y4</accession>
<sequence>MQLTPEEIDKYAVNVIPLTIEIDQKSYVDDVDITRKDFMTMMAQAASLPKTSQPSVGKFLDLFDKLAVDGSQILAIHMTEAISGTVNAARQAGEISRANVTVVDSQFTDRAMAFQVIEAAKLAQQGADMATILAKVKEVREHTRLVMGVVDLTNLVKGGRLSRVSGMISGLLNIKIVLELQDGKLHAVAKGRGEKAIMRYVDKVITEMKTLPPIEAIGISHAAGLAISQRVADKVRQVIANVPILIRETDPIIATHAGPGAFALMFYTK</sequence>